<reference evidence="4" key="1">
    <citation type="submission" date="2022-08" db="EMBL/GenBank/DDBJ databases">
        <title>Chelativorans sichuanense sp. nov., a paraffin oil-degrading bacterium isolated from a mixture of oil-based drill cuttings and paddy soil.</title>
        <authorList>
            <person name="Yu J."/>
            <person name="Liu H."/>
            <person name="Chen Q."/>
        </authorList>
    </citation>
    <scope>NUCLEOTIDE SEQUENCE</scope>
    <source>
        <strain evidence="4">SCAU 2101</strain>
    </source>
</reference>
<dbReference type="EMBL" id="JAODNV010000004">
    <property type="protein sequence ID" value="MCT8989065.1"/>
    <property type="molecule type" value="Genomic_DNA"/>
</dbReference>
<dbReference type="PANTHER" id="PTHR42877:SF4">
    <property type="entry name" value="FAD_NAD(P)-BINDING DOMAIN-CONTAINING PROTEIN-RELATED"/>
    <property type="match status" value="1"/>
</dbReference>
<keyword evidence="2" id="KW-0274">FAD</keyword>
<keyword evidence="1" id="KW-0285">Flavoprotein</keyword>
<organism evidence="4 5">
    <name type="scientific">Chelativorans petroleitrophicus</name>
    <dbReference type="NCBI Taxonomy" id="2975484"/>
    <lineage>
        <taxon>Bacteria</taxon>
        <taxon>Pseudomonadati</taxon>
        <taxon>Pseudomonadota</taxon>
        <taxon>Alphaproteobacteria</taxon>
        <taxon>Hyphomicrobiales</taxon>
        <taxon>Phyllobacteriaceae</taxon>
        <taxon>Chelativorans</taxon>
    </lineage>
</organism>
<dbReference type="PANTHER" id="PTHR42877">
    <property type="entry name" value="L-ORNITHINE N(5)-MONOOXYGENASE-RELATED"/>
    <property type="match status" value="1"/>
</dbReference>
<name>A0A9X2X5C2_9HYPH</name>
<proteinExistence type="predicted"/>
<dbReference type="Gene3D" id="3.50.50.60">
    <property type="entry name" value="FAD/NAD(P)-binding domain"/>
    <property type="match status" value="2"/>
</dbReference>
<protein>
    <submittedName>
        <fullName evidence="4">NAD(P)/FAD-dependent oxidoreductase</fullName>
    </submittedName>
</protein>
<dbReference type="Pfam" id="PF00743">
    <property type="entry name" value="FMO-like"/>
    <property type="match status" value="1"/>
</dbReference>
<dbReference type="GO" id="GO:0004499">
    <property type="term" value="F:N,N-dimethylaniline monooxygenase activity"/>
    <property type="evidence" value="ECO:0007669"/>
    <property type="project" value="InterPro"/>
</dbReference>
<evidence type="ECO:0000256" key="2">
    <source>
        <dbReference type="ARBA" id="ARBA00022827"/>
    </source>
</evidence>
<accession>A0A9X2X5C2</accession>
<dbReference type="SUPFAM" id="SSF51905">
    <property type="entry name" value="FAD/NAD(P)-binding domain"/>
    <property type="match status" value="2"/>
</dbReference>
<evidence type="ECO:0000313" key="4">
    <source>
        <dbReference type="EMBL" id="MCT8989065.1"/>
    </source>
</evidence>
<sequence length="630" mass="70510">MKRDEINLEALTTADPYLLTTTLAHLTGDLTLVDQAWDASQKVDRSVEDFPQGTRAEAISRMSAFLRSANKPVAVTQDVLAKLVQFCAGEAVPTEYLPMLLEESGIVTRELDKAGPVAVEHGDASLPEVAIIGAGLSGIATAIYLKKAGIPFTLYEKNASVGGTWYDNRYPGAQVDTASHFYAYSFAINPAWPRYFAKQGEVLAYIHRCVEQFGLKEHIRFGCTIDRAAWDDNALRWRCRVTPAEGTPFEITPSVLVSAVGQLNVPAIPSIPGLDRFEGKVVHTARWTPDADYRGKRVALIGTGASGVQVGPTMACEAKRLFVFQRSAQWLSHRPNYHLPVPEDQLWLFGNVPFFANWHRLQIIWQFGDRLYPALLKDENGEVSAANVKLRQQWTEYIERKLASRPDLLAKAMPDYPPLAKRVPVDFGWFDMLLRDNVELVRTAIDRVESGAIVTRDGERREVDLIVLATGFQATRMLHTIDICGRGGRNLRDLWGEDDPRAYLGITVPGFPNFFIMYGPNTNLGHGGSLIFQGECQARYIAQAVRHLAQSQAAAIEVDQRVFEAYNREVDEQLSRMVWGAPGVSNWFKNSKGRIVTNSPWRVVDYWQRTRTFSPADYRELSDCAMRQAG</sequence>
<dbReference type="GO" id="GO:0050660">
    <property type="term" value="F:flavin adenine dinucleotide binding"/>
    <property type="evidence" value="ECO:0007669"/>
    <property type="project" value="InterPro"/>
</dbReference>
<dbReference type="PRINTS" id="PR00368">
    <property type="entry name" value="FADPNR"/>
</dbReference>
<keyword evidence="5" id="KW-1185">Reference proteome</keyword>
<dbReference type="InterPro" id="IPR036188">
    <property type="entry name" value="FAD/NAD-bd_sf"/>
</dbReference>
<dbReference type="InterPro" id="IPR051209">
    <property type="entry name" value="FAD-bind_Monooxygenase_sf"/>
</dbReference>
<dbReference type="Proteomes" id="UP001149009">
    <property type="component" value="Unassembled WGS sequence"/>
</dbReference>
<comment type="caution">
    <text evidence="4">The sequence shown here is derived from an EMBL/GenBank/DDBJ whole genome shotgun (WGS) entry which is preliminary data.</text>
</comment>
<dbReference type="InterPro" id="IPR020946">
    <property type="entry name" value="Flavin_mOase-like"/>
</dbReference>
<dbReference type="RefSeq" id="WP_261513747.1">
    <property type="nucleotide sequence ID" value="NZ_JAODNV010000004.1"/>
</dbReference>
<evidence type="ECO:0000256" key="1">
    <source>
        <dbReference type="ARBA" id="ARBA00022630"/>
    </source>
</evidence>
<dbReference type="GO" id="GO:0050661">
    <property type="term" value="F:NADP binding"/>
    <property type="evidence" value="ECO:0007669"/>
    <property type="project" value="InterPro"/>
</dbReference>
<evidence type="ECO:0000313" key="5">
    <source>
        <dbReference type="Proteomes" id="UP001149009"/>
    </source>
</evidence>
<dbReference type="AlphaFoldDB" id="A0A9X2X5C2"/>
<dbReference type="PRINTS" id="PR00469">
    <property type="entry name" value="PNDRDTASEII"/>
</dbReference>
<evidence type="ECO:0000256" key="3">
    <source>
        <dbReference type="ARBA" id="ARBA00023002"/>
    </source>
</evidence>
<gene>
    <name evidence="4" type="ORF">NYR54_01975</name>
</gene>
<keyword evidence="3" id="KW-0560">Oxidoreductase</keyword>